<accession>A0A1Y6ING8</accession>
<dbReference type="AlphaFoldDB" id="A0A1Y6ING8"/>
<evidence type="ECO:0000313" key="1">
    <source>
        <dbReference type="EMBL" id="SMR99187.1"/>
    </source>
</evidence>
<protein>
    <submittedName>
        <fullName evidence="1">Uncharacterized protein</fullName>
    </submittedName>
</protein>
<proteinExistence type="predicted"/>
<organism evidence="1 2">
    <name type="scientific">Vibrio mangrovi</name>
    <dbReference type="NCBI Taxonomy" id="474394"/>
    <lineage>
        <taxon>Bacteria</taxon>
        <taxon>Pseudomonadati</taxon>
        <taxon>Pseudomonadota</taxon>
        <taxon>Gammaproteobacteria</taxon>
        <taxon>Vibrionales</taxon>
        <taxon>Vibrionaceae</taxon>
        <taxon>Vibrio</taxon>
    </lineage>
</organism>
<sequence>MFIRNDMVIFEPDNHCYKTDNPSHFVWIILLEIKLIY</sequence>
<name>A0A1Y6ING8_9VIBR</name>
<gene>
    <name evidence="1" type="ORF">VIM7927_00410</name>
</gene>
<dbReference type="Proteomes" id="UP000196125">
    <property type="component" value="Unassembled WGS sequence"/>
</dbReference>
<dbReference type="EMBL" id="FXXI01000001">
    <property type="protein sequence ID" value="SMR99187.1"/>
    <property type="molecule type" value="Genomic_DNA"/>
</dbReference>
<reference evidence="1 2" key="1">
    <citation type="submission" date="2017-05" db="EMBL/GenBank/DDBJ databases">
        <authorList>
            <person name="Song R."/>
            <person name="Chenine A.L."/>
            <person name="Ruprecht R.M."/>
        </authorList>
    </citation>
    <scope>NUCLEOTIDE SEQUENCE [LARGE SCALE GENOMIC DNA]</scope>
    <source>
        <strain evidence="1 2">CECT 7927</strain>
    </source>
</reference>
<evidence type="ECO:0000313" key="2">
    <source>
        <dbReference type="Proteomes" id="UP000196125"/>
    </source>
</evidence>